<reference evidence="2" key="3">
    <citation type="submission" date="2016-03" db="UniProtKB">
        <authorList>
            <consortium name="EnsemblProtists"/>
        </authorList>
    </citation>
    <scope>IDENTIFICATION</scope>
</reference>
<reference evidence="1 3" key="1">
    <citation type="journal article" date="2012" name="Nature">
        <title>Algal genomes reveal evolutionary mosaicism and the fate of nucleomorphs.</title>
        <authorList>
            <consortium name="DOE Joint Genome Institute"/>
            <person name="Curtis B.A."/>
            <person name="Tanifuji G."/>
            <person name="Burki F."/>
            <person name="Gruber A."/>
            <person name="Irimia M."/>
            <person name="Maruyama S."/>
            <person name="Arias M.C."/>
            <person name="Ball S.G."/>
            <person name="Gile G.H."/>
            <person name="Hirakawa Y."/>
            <person name="Hopkins J.F."/>
            <person name="Kuo A."/>
            <person name="Rensing S.A."/>
            <person name="Schmutz J."/>
            <person name="Symeonidi A."/>
            <person name="Elias M."/>
            <person name="Eveleigh R.J."/>
            <person name="Herman E.K."/>
            <person name="Klute M.J."/>
            <person name="Nakayama T."/>
            <person name="Obornik M."/>
            <person name="Reyes-Prieto A."/>
            <person name="Armbrust E.V."/>
            <person name="Aves S.J."/>
            <person name="Beiko R.G."/>
            <person name="Coutinho P."/>
            <person name="Dacks J.B."/>
            <person name="Durnford D.G."/>
            <person name="Fast N.M."/>
            <person name="Green B.R."/>
            <person name="Grisdale C.J."/>
            <person name="Hempel F."/>
            <person name="Henrissat B."/>
            <person name="Hoppner M.P."/>
            <person name="Ishida K."/>
            <person name="Kim E."/>
            <person name="Koreny L."/>
            <person name="Kroth P.G."/>
            <person name="Liu Y."/>
            <person name="Malik S.B."/>
            <person name="Maier U.G."/>
            <person name="McRose D."/>
            <person name="Mock T."/>
            <person name="Neilson J.A."/>
            <person name="Onodera N.T."/>
            <person name="Poole A.M."/>
            <person name="Pritham E.J."/>
            <person name="Richards T.A."/>
            <person name="Rocap G."/>
            <person name="Roy S.W."/>
            <person name="Sarai C."/>
            <person name="Schaack S."/>
            <person name="Shirato S."/>
            <person name="Slamovits C.H."/>
            <person name="Spencer D.F."/>
            <person name="Suzuki S."/>
            <person name="Worden A.Z."/>
            <person name="Zauner S."/>
            <person name="Barry K."/>
            <person name="Bell C."/>
            <person name="Bharti A.K."/>
            <person name="Crow J.A."/>
            <person name="Grimwood J."/>
            <person name="Kramer R."/>
            <person name="Lindquist E."/>
            <person name="Lucas S."/>
            <person name="Salamov A."/>
            <person name="McFadden G.I."/>
            <person name="Lane C.E."/>
            <person name="Keeling P.J."/>
            <person name="Gray M.W."/>
            <person name="Grigoriev I.V."/>
            <person name="Archibald J.M."/>
        </authorList>
    </citation>
    <scope>NUCLEOTIDE SEQUENCE</scope>
    <source>
        <strain evidence="1 3">CCMP2712</strain>
    </source>
</reference>
<evidence type="ECO:0000313" key="1">
    <source>
        <dbReference type="EMBL" id="EKX34811.1"/>
    </source>
</evidence>
<dbReference type="EMBL" id="JH993102">
    <property type="protein sequence ID" value="EKX34811.1"/>
    <property type="molecule type" value="Genomic_DNA"/>
</dbReference>
<proteinExistence type="predicted"/>
<dbReference type="Proteomes" id="UP000011087">
    <property type="component" value="Unassembled WGS sequence"/>
</dbReference>
<dbReference type="KEGG" id="gtt:GUITHDRAFT_118987"/>
<dbReference type="PaxDb" id="55529-EKX34811"/>
<reference evidence="3" key="2">
    <citation type="submission" date="2012-11" db="EMBL/GenBank/DDBJ databases">
        <authorList>
            <person name="Kuo A."/>
            <person name="Curtis B.A."/>
            <person name="Tanifuji G."/>
            <person name="Burki F."/>
            <person name="Gruber A."/>
            <person name="Irimia M."/>
            <person name="Maruyama S."/>
            <person name="Arias M.C."/>
            <person name="Ball S.G."/>
            <person name="Gile G.H."/>
            <person name="Hirakawa Y."/>
            <person name="Hopkins J.F."/>
            <person name="Rensing S.A."/>
            <person name="Schmutz J."/>
            <person name="Symeonidi A."/>
            <person name="Elias M."/>
            <person name="Eveleigh R.J."/>
            <person name="Herman E.K."/>
            <person name="Klute M.J."/>
            <person name="Nakayama T."/>
            <person name="Obornik M."/>
            <person name="Reyes-Prieto A."/>
            <person name="Armbrust E.V."/>
            <person name="Aves S.J."/>
            <person name="Beiko R.G."/>
            <person name="Coutinho P."/>
            <person name="Dacks J.B."/>
            <person name="Durnford D.G."/>
            <person name="Fast N.M."/>
            <person name="Green B.R."/>
            <person name="Grisdale C."/>
            <person name="Hempe F."/>
            <person name="Henrissat B."/>
            <person name="Hoppner M.P."/>
            <person name="Ishida K.-I."/>
            <person name="Kim E."/>
            <person name="Koreny L."/>
            <person name="Kroth P.G."/>
            <person name="Liu Y."/>
            <person name="Malik S.-B."/>
            <person name="Maier U.G."/>
            <person name="McRose D."/>
            <person name="Mock T."/>
            <person name="Neilson J.A."/>
            <person name="Onodera N.T."/>
            <person name="Poole A.M."/>
            <person name="Pritham E.J."/>
            <person name="Richards T.A."/>
            <person name="Rocap G."/>
            <person name="Roy S.W."/>
            <person name="Sarai C."/>
            <person name="Schaack S."/>
            <person name="Shirato S."/>
            <person name="Slamovits C.H."/>
            <person name="Spencer D.F."/>
            <person name="Suzuki S."/>
            <person name="Worden A.Z."/>
            <person name="Zauner S."/>
            <person name="Barry K."/>
            <person name="Bell C."/>
            <person name="Bharti A.K."/>
            <person name="Crow J.A."/>
            <person name="Grimwood J."/>
            <person name="Kramer R."/>
            <person name="Lindquist E."/>
            <person name="Lucas S."/>
            <person name="Salamov A."/>
            <person name="McFadden G.I."/>
            <person name="Lane C.E."/>
            <person name="Keeling P.J."/>
            <person name="Gray M.W."/>
            <person name="Grigoriev I.V."/>
            <person name="Archibald J.M."/>
        </authorList>
    </citation>
    <scope>NUCLEOTIDE SEQUENCE</scope>
    <source>
        <strain evidence="3">CCMP2712</strain>
    </source>
</reference>
<dbReference type="AlphaFoldDB" id="L1IEZ3"/>
<keyword evidence="3" id="KW-1185">Reference proteome</keyword>
<evidence type="ECO:0000313" key="2">
    <source>
        <dbReference type="EnsemblProtists" id="EKX34811"/>
    </source>
</evidence>
<protein>
    <submittedName>
        <fullName evidence="1 2">Uncharacterized protein</fullName>
    </submittedName>
</protein>
<accession>L1IEZ3</accession>
<dbReference type="GeneID" id="17291557"/>
<evidence type="ECO:0000313" key="3">
    <source>
        <dbReference type="Proteomes" id="UP000011087"/>
    </source>
</evidence>
<sequence>MDRITLNRLRVYEVTMLEEFRGMRRIDLLLIHIVLQLGGPYNDALHAMYRISGNIQTSIRIMMHGVHLGTPLQVKRYILREYIQAEVYIIQAFHAIPSHQVDPAVYEQTRLELVDMVTYIINVLDSD</sequence>
<dbReference type="HOGENOM" id="CLU_1974742_0_0_1"/>
<gene>
    <name evidence="1" type="ORF">GUITHDRAFT_118987</name>
</gene>
<dbReference type="EnsemblProtists" id="EKX34811">
    <property type="protein sequence ID" value="EKX34811"/>
    <property type="gene ID" value="GUITHDRAFT_118987"/>
</dbReference>
<organism evidence="1">
    <name type="scientific">Guillardia theta (strain CCMP2712)</name>
    <name type="common">Cryptophyte</name>
    <dbReference type="NCBI Taxonomy" id="905079"/>
    <lineage>
        <taxon>Eukaryota</taxon>
        <taxon>Cryptophyceae</taxon>
        <taxon>Pyrenomonadales</taxon>
        <taxon>Geminigeraceae</taxon>
        <taxon>Guillardia</taxon>
    </lineage>
</organism>
<dbReference type="RefSeq" id="XP_005821791.1">
    <property type="nucleotide sequence ID" value="XM_005821734.1"/>
</dbReference>
<name>L1IEZ3_GUITC</name>